<feature type="chain" id="PRO_5017820600" evidence="1">
    <location>
        <begin position="24"/>
        <end position="676"/>
    </location>
</feature>
<reference evidence="5 6" key="1">
    <citation type="submission" date="2018-07" db="EMBL/GenBank/DDBJ databases">
        <title>Dyadobacter roseus sp. nov., isolated from rose rhizosphere soil.</title>
        <authorList>
            <person name="Chen L."/>
        </authorList>
    </citation>
    <scope>NUCLEOTIDE SEQUENCE [LARGE SCALE GENOMIC DNA]</scope>
    <source>
        <strain evidence="5 6">RS19</strain>
    </source>
</reference>
<sequence>MNKLKYVLLATVAFAVVSGNSHGQGRGLVNTSKSAHAHLHGTDLDAVKWTQGFWADRFKVCQETMVPNIWKVYTDPEISHSFRNFEIAAGLKEGNFKGPSFHDGDFYKTLEAVAGMYAVTKDPKLDALMDHAIEVIAKAQRKDGYIYTKAIIDQNKKGESKMFDSRLSFEAYNFGHLMTTACVHYRATGKTTLLEVAKKAADFLIGFYAAATPEQSRNAICPAHYMGLSELYRTTHEQKYLTLVQHLISIKGATEGTDDNQDRIPFLEQTKVLGHAVRANYLYAGVADVYAETGDQALLKQLNTMWEDLMQHKMYVTGGCGALYDGVSPDGTSYKPDDVQKIHQAYGRDYQLPNFTAHNETCANIGNVLWNWRMLQISGDAKYADVVELALYNSVLSGINLKGDKFLYTNPLAYSDALPFEQRWSKDRVAYIGKSNCCPPNTVRTVAEVNQYAYSISDKGVYFNLYGGNTLNTSFKSGQLKLSQTTDYPWDGKVSIKIDQAPKEAMALYFRIPGWCSGARLLVNGKPSTAKLVAGTYAEVNGNWKTGDKIELDLPMPVKLIESNPLVEETRNQVAVKRGPVVYCLESTDLPKGKTIFDVAIAVNNNLKPAKITIENSPVVSLTGDGVLISPTQWNKSLYREVSTEKPQSVPVRLVPYYAWGNRGHNDMSVWLPLAR</sequence>
<comment type="caution">
    <text evidence="5">The sequence shown here is derived from an EMBL/GenBank/DDBJ whole genome shotgun (WGS) entry which is preliminary data.</text>
</comment>
<dbReference type="PANTHER" id="PTHR43465">
    <property type="entry name" value="DUF1680 DOMAIN PROTEIN (AFU_ORTHOLOGUE AFUA_1G08910)"/>
    <property type="match status" value="1"/>
</dbReference>
<dbReference type="InterPro" id="IPR008928">
    <property type="entry name" value="6-hairpin_glycosidase_sf"/>
</dbReference>
<dbReference type="Gene3D" id="1.50.10.20">
    <property type="match status" value="1"/>
</dbReference>
<proteinExistence type="predicted"/>
<keyword evidence="6" id="KW-1185">Reference proteome</keyword>
<evidence type="ECO:0000313" key="5">
    <source>
        <dbReference type="EMBL" id="REA57795.1"/>
    </source>
</evidence>
<dbReference type="RefSeq" id="WP_115833286.1">
    <property type="nucleotide sequence ID" value="NZ_QNUL01000025.1"/>
</dbReference>
<feature type="domain" description="Non-reducing end beta-L-arabinofuranosidase-like GH127 middle" evidence="3">
    <location>
        <begin position="460"/>
        <end position="556"/>
    </location>
</feature>
<feature type="signal peptide" evidence="1">
    <location>
        <begin position="1"/>
        <end position="23"/>
    </location>
</feature>
<evidence type="ECO:0000259" key="2">
    <source>
        <dbReference type="Pfam" id="PF07944"/>
    </source>
</evidence>
<protein>
    <submittedName>
        <fullName evidence="5">Glycoside hydrolase family 127 protein</fullName>
    </submittedName>
</protein>
<dbReference type="AlphaFoldDB" id="A0A3D8Y6U6"/>
<feature type="domain" description="Non-reducing end beta-L-arabinofuranosidase-like GH127 catalytic" evidence="2">
    <location>
        <begin position="46"/>
        <end position="450"/>
    </location>
</feature>
<dbReference type="InterPro" id="IPR012878">
    <property type="entry name" value="Beta-AFase-like_GH127_cat"/>
</dbReference>
<name>A0A3D8Y6U6_9BACT</name>
<dbReference type="Pfam" id="PF20737">
    <property type="entry name" value="Glyco_hydro127C"/>
    <property type="match status" value="1"/>
</dbReference>
<dbReference type="InterPro" id="IPR049046">
    <property type="entry name" value="Beta-AFase-like_GH127_middle"/>
</dbReference>
<dbReference type="OrthoDB" id="9757939at2"/>
<evidence type="ECO:0000256" key="1">
    <source>
        <dbReference type="SAM" id="SignalP"/>
    </source>
</evidence>
<dbReference type="GO" id="GO:0005975">
    <property type="term" value="P:carbohydrate metabolic process"/>
    <property type="evidence" value="ECO:0007669"/>
    <property type="project" value="InterPro"/>
</dbReference>
<dbReference type="InterPro" id="IPR049174">
    <property type="entry name" value="Beta-AFase-like"/>
</dbReference>
<evidence type="ECO:0000259" key="3">
    <source>
        <dbReference type="Pfam" id="PF20736"/>
    </source>
</evidence>
<accession>A0A3D8Y6U6</accession>
<dbReference type="GO" id="GO:0016787">
    <property type="term" value="F:hydrolase activity"/>
    <property type="evidence" value="ECO:0007669"/>
    <property type="project" value="UniProtKB-KW"/>
</dbReference>
<dbReference type="SUPFAM" id="SSF48208">
    <property type="entry name" value="Six-hairpin glycosidases"/>
    <property type="match status" value="1"/>
</dbReference>
<dbReference type="EMBL" id="QNUL01000025">
    <property type="protein sequence ID" value="REA57795.1"/>
    <property type="molecule type" value="Genomic_DNA"/>
</dbReference>
<gene>
    <name evidence="5" type="ORF">DSL64_22945</name>
</gene>
<organism evidence="5 6">
    <name type="scientific">Dyadobacter luteus</name>
    <dbReference type="NCBI Taxonomy" id="2259619"/>
    <lineage>
        <taxon>Bacteria</taxon>
        <taxon>Pseudomonadati</taxon>
        <taxon>Bacteroidota</taxon>
        <taxon>Cytophagia</taxon>
        <taxon>Cytophagales</taxon>
        <taxon>Spirosomataceae</taxon>
        <taxon>Dyadobacter</taxon>
    </lineage>
</organism>
<feature type="domain" description="Non-reducing end beta-L-arabinofuranosidase-like GH127 C-terminal" evidence="4">
    <location>
        <begin position="558"/>
        <end position="673"/>
    </location>
</feature>
<dbReference type="Pfam" id="PF07944">
    <property type="entry name" value="Beta-AFase-like_GH127_cat"/>
    <property type="match status" value="1"/>
</dbReference>
<keyword evidence="1" id="KW-0732">Signal</keyword>
<evidence type="ECO:0000259" key="4">
    <source>
        <dbReference type="Pfam" id="PF20737"/>
    </source>
</evidence>
<dbReference type="PANTHER" id="PTHR43465:SF1">
    <property type="entry name" value="NON-REDUCING END BETA-L-ARABINOFURANOSIDASE"/>
    <property type="match status" value="1"/>
</dbReference>
<evidence type="ECO:0000313" key="6">
    <source>
        <dbReference type="Proteomes" id="UP000256373"/>
    </source>
</evidence>
<keyword evidence="5" id="KW-0378">Hydrolase</keyword>
<dbReference type="Proteomes" id="UP000256373">
    <property type="component" value="Unassembled WGS sequence"/>
</dbReference>
<dbReference type="InterPro" id="IPR049049">
    <property type="entry name" value="Beta-AFase-like_GH127_C"/>
</dbReference>
<dbReference type="Pfam" id="PF20736">
    <property type="entry name" value="Glyco_hydro127M"/>
    <property type="match status" value="1"/>
</dbReference>